<name>A0A835H3H0_9MAGN</name>
<reference evidence="1 2" key="1">
    <citation type="submission" date="2020-10" db="EMBL/GenBank/DDBJ databases">
        <title>The Coptis chinensis genome and diversification of protoberbering-type alkaloids.</title>
        <authorList>
            <person name="Wang B."/>
            <person name="Shu S."/>
            <person name="Song C."/>
            <person name="Liu Y."/>
        </authorList>
    </citation>
    <scope>NUCLEOTIDE SEQUENCE [LARGE SCALE GENOMIC DNA]</scope>
    <source>
        <strain evidence="1">HL-2020</strain>
        <tissue evidence="1">Leaf</tissue>
    </source>
</reference>
<organism evidence="1 2">
    <name type="scientific">Coptis chinensis</name>
    <dbReference type="NCBI Taxonomy" id="261450"/>
    <lineage>
        <taxon>Eukaryota</taxon>
        <taxon>Viridiplantae</taxon>
        <taxon>Streptophyta</taxon>
        <taxon>Embryophyta</taxon>
        <taxon>Tracheophyta</taxon>
        <taxon>Spermatophyta</taxon>
        <taxon>Magnoliopsida</taxon>
        <taxon>Ranunculales</taxon>
        <taxon>Ranunculaceae</taxon>
        <taxon>Coptidoideae</taxon>
        <taxon>Coptis</taxon>
    </lineage>
</organism>
<evidence type="ECO:0000313" key="2">
    <source>
        <dbReference type="Proteomes" id="UP000631114"/>
    </source>
</evidence>
<comment type="caution">
    <text evidence="1">The sequence shown here is derived from an EMBL/GenBank/DDBJ whole genome shotgun (WGS) entry which is preliminary data.</text>
</comment>
<dbReference type="Proteomes" id="UP000631114">
    <property type="component" value="Unassembled WGS sequence"/>
</dbReference>
<keyword evidence="2" id="KW-1185">Reference proteome</keyword>
<accession>A0A835H3H0</accession>
<evidence type="ECO:0000313" key="1">
    <source>
        <dbReference type="EMBL" id="KAF9592546.1"/>
    </source>
</evidence>
<gene>
    <name evidence="1" type="ORF">IFM89_015567</name>
</gene>
<proteinExistence type="predicted"/>
<dbReference type="EMBL" id="JADFTS010000008">
    <property type="protein sequence ID" value="KAF9592546.1"/>
    <property type="molecule type" value="Genomic_DNA"/>
</dbReference>
<protein>
    <submittedName>
        <fullName evidence="1">Uncharacterized protein</fullName>
    </submittedName>
</protein>
<sequence>MLLVFLTAKKKLKVLSEDPPPVQDAKYEDLQSQNSTVMTWLWSEPSVSANVMYMKTAKGNLEFHKEEAKGRISDSIVFICASIAYSWCSRATGLVSNTTSTIPTESSALVSGRVEGGCGSGRGGRGTGRSFGRGDHDSRCTHCGRFNHTEEYCWDKWGNLLGPTRQ</sequence>
<dbReference type="AlphaFoldDB" id="A0A835H3H0"/>